<gene>
    <name evidence="1" type="ORF">BGZ65_010323</name>
</gene>
<accession>A0A9P6ISM2</accession>
<dbReference type="Proteomes" id="UP000749646">
    <property type="component" value="Unassembled WGS sequence"/>
</dbReference>
<organism evidence="1 2">
    <name type="scientific">Modicella reniformis</name>
    <dbReference type="NCBI Taxonomy" id="1440133"/>
    <lineage>
        <taxon>Eukaryota</taxon>
        <taxon>Fungi</taxon>
        <taxon>Fungi incertae sedis</taxon>
        <taxon>Mucoromycota</taxon>
        <taxon>Mortierellomycotina</taxon>
        <taxon>Mortierellomycetes</taxon>
        <taxon>Mortierellales</taxon>
        <taxon>Mortierellaceae</taxon>
        <taxon>Modicella</taxon>
    </lineage>
</organism>
<dbReference type="EMBL" id="JAAAHW010007904">
    <property type="protein sequence ID" value="KAF9945826.1"/>
    <property type="molecule type" value="Genomic_DNA"/>
</dbReference>
<feature type="non-terminal residue" evidence="1">
    <location>
        <position position="84"/>
    </location>
</feature>
<dbReference type="AlphaFoldDB" id="A0A9P6ISM2"/>
<proteinExistence type="predicted"/>
<evidence type="ECO:0000313" key="2">
    <source>
        <dbReference type="Proteomes" id="UP000749646"/>
    </source>
</evidence>
<reference evidence="1" key="1">
    <citation type="journal article" date="2020" name="Fungal Divers.">
        <title>Resolving the Mortierellaceae phylogeny through synthesis of multi-gene phylogenetics and phylogenomics.</title>
        <authorList>
            <person name="Vandepol N."/>
            <person name="Liber J."/>
            <person name="Desiro A."/>
            <person name="Na H."/>
            <person name="Kennedy M."/>
            <person name="Barry K."/>
            <person name="Grigoriev I.V."/>
            <person name="Miller A.N."/>
            <person name="O'Donnell K."/>
            <person name="Stajich J.E."/>
            <person name="Bonito G."/>
        </authorList>
    </citation>
    <scope>NUCLEOTIDE SEQUENCE</scope>
    <source>
        <strain evidence="1">MES-2147</strain>
    </source>
</reference>
<protein>
    <submittedName>
        <fullName evidence="1">Uncharacterized protein</fullName>
    </submittedName>
</protein>
<evidence type="ECO:0000313" key="1">
    <source>
        <dbReference type="EMBL" id="KAF9945826.1"/>
    </source>
</evidence>
<dbReference type="OrthoDB" id="2445014at2759"/>
<name>A0A9P6ISM2_9FUNG</name>
<sequence>MSDMARHPKGYIRMEKMLEKARENSLESEEPITPSESLQKGDYISPLYISGCMKGANLDVKLDSGARANYISEDIVKNLKREPI</sequence>
<comment type="caution">
    <text evidence="1">The sequence shown here is derived from an EMBL/GenBank/DDBJ whole genome shotgun (WGS) entry which is preliminary data.</text>
</comment>
<keyword evidence="2" id="KW-1185">Reference proteome</keyword>